<comment type="caution">
    <text evidence="1">The sequence shown here is derived from an EMBL/GenBank/DDBJ whole genome shotgun (WGS) entry which is preliminary data.</text>
</comment>
<reference evidence="1 2" key="1">
    <citation type="journal article" date="2015" name="Nature">
        <title>rRNA introns, odd ribosomes, and small enigmatic genomes across a large radiation of phyla.</title>
        <authorList>
            <person name="Brown C.T."/>
            <person name="Hug L.A."/>
            <person name="Thomas B.C."/>
            <person name="Sharon I."/>
            <person name="Castelle C.J."/>
            <person name="Singh A."/>
            <person name="Wilkins M.J."/>
            <person name="Williams K.H."/>
            <person name="Banfield J.F."/>
        </authorList>
    </citation>
    <scope>NUCLEOTIDE SEQUENCE [LARGE SCALE GENOMIC DNA]</scope>
</reference>
<gene>
    <name evidence="1" type="ORF">UX31_C0038G0011</name>
</gene>
<organism evidence="1 2">
    <name type="scientific">Candidatus Nomurabacteria bacterium GW2011_GWA1_46_11</name>
    <dbReference type="NCBI Taxonomy" id="1618732"/>
    <lineage>
        <taxon>Bacteria</taxon>
        <taxon>Candidatus Nomuraibacteriota</taxon>
    </lineage>
</organism>
<name>A0A0G1QRV4_9BACT</name>
<dbReference type="EMBL" id="LCLS01000038">
    <property type="protein sequence ID" value="KKU20508.1"/>
    <property type="molecule type" value="Genomic_DNA"/>
</dbReference>
<proteinExistence type="predicted"/>
<dbReference type="Proteomes" id="UP000034107">
    <property type="component" value="Unassembled WGS sequence"/>
</dbReference>
<evidence type="ECO:0000313" key="2">
    <source>
        <dbReference type="Proteomes" id="UP000034107"/>
    </source>
</evidence>
<protein>
    <submittedName>
        <fullName evidence="1">Uncharacterized protein</fullName>
    </submittedName>
</protein>
<accession>A0A0G1QRV4</accession>
<evidence type="ECO:0000313" key="1">
    <source>
        <dbReference type="EMBL" id="KKU20508.1"/>
    </source>
</evidence>
<dbReference type="AlphaFoldDB" id="A0A0G1QRV4"/>
<sequence length="98" mass="10856">MTESFTNQIPGKHKPVLQSPQKVEIMDLRLDWAFRQAGGSASKEDIQIVEEMLRMAGNPEAWNALGLLPDTREQAIGVCSEWLGTLGTPDGRHPERDG</sequence>